<dbReference type="Proteomes" id="UP001276854">
    <property type="component" value="Unassembled WGS sequence"/>
</dbReference>
<dbReference type="EMBL" id="JAWONS010000290">
    <property type="protein sequence ID" value="MDW2800128.1"/>
    <property type="molecule type" value="Genomic_DNA"/>
</dbReference>
<dbReference type="RefSeq" id="WP_318066314.1">
    <property type="nucleotide sequence ID" value="NZ_JAWONS010000290.1"/>
</dbReference>
<accession>A0ABU4GT65</accession>
<protein>
    <recommendedName>
        <fullName evidence="3">DUF1795 domain-containing protein</fullName>
    </recommendedName>
</protein>
<keyword evidence="2" id="KW-1185">Reference proteome</keyword>
<evidence type="ECO:0000313" key="1">
    <source>
        <dbReference type="EMBL" id="MDW2800128.1"/>
    </source>
</evidence>
<proteinExistence type="predicted"/>
<evidence type="ECO:0000313" key="2">
    <source>
        <dbReference type="Proteomes" id="UP001276854"/>
    </source>
</evidence>
<evidence type="ECO:0008006" key="3">
    <source>
        <dbReference type="Google" id="ProtNLM"/>
    </source>
</evidence>
<gene>
    <name evidence="1" type="ORF">RZO55_21375</name>
</gene>
<sequence length="196" mass="22826">MEEIKGNYIDKDFMQLQKELDKIELEAEDRVAESKKLKWFPSIGFALDVPAGFLEADREKSTLIYFSKNRPDLVLIYPSAHAGLTFQTGILENKTYAMDLYHERERMCQILSQADGKNVFYDQGNVTGNLPVVWFDYKSFAGAERVYNMMFLILSNGKLIIGSFNCIFKDYEKWRPVILKMLKTIQTEEDNVKEYN</sequence>
<comment type="caution">
    <text evidence="1">The sequence shown here is derived from an EMBL/GenBank/DDBJ whole genome shotgun (WGS) entry which is preliminary data.</text>
</comment>
<name>A0ABU4GT65_9CLOT</name>
<organism evidence="1 2">
    <name type="scientific">Clostridium boliviensis</name>
    <dbReference type="NCBI Taxonomy" id="318465"/>
    <lineage>
        <taxon>Bacteria</taxon>
        <taxon>Bacillati</taxon>
        <taxon>Bacillota</taxon>
        <taxon>Clostridia</taxon>
        <taxon>Eubacteriales</taxon>
        <taxon>Clostridiaceae</taxon>
        <taxon>Clostridium</taxon>
    </lineage>
</organism>
<reference evidence="1 2" key="1">
    <citation type="submission" date="2023-10" db="EMBL/GenBank/DDBJ databases">
        <title>A novel Glycoside Hydrolase 43-Like Enzyme from Clostrdium boliviensis is an Endo-xylanase, and a Candidate for Xylooligosaccharides Production from Different Xylan Substrates.</title>
        <authorList>
            <person name="Alvarez M.T."/>
            <person name="Rocabado-Villegas L.R."/>
            <person name="Salas-Veizaga D.M."/>
            <person name="Linares-Pasten J.A."/>
            <person name="Gudmundsdottir E.E."/>
            <person name="Hreggvidsson G.O."/>
            <person name="Adlercreutz P."/>
            <person name="Nordberg Karlsson E."/>
        </authorList>
    </citation>
    <scope>NUCLEOTIDE SEQUENCE [LARGE SCALE GENOMIC DNA]</scope>
    <source>
        <strain evidence="1 2">E-1</strain>
    </source>
</reference>